<protein>
    <submittedName>
        <fullName evidence="4">TetR/AcrR family transcriptional regulator</fullName>
    </submittedName>
</protein>
<reference evidence="4" key="1">
    <citation type="submission" date="2023-06" db="EMBL/GenBank/DDBJ databases">
        <title>Draft Genome Sequences of Representative Paenibacillus Polymyxa, Bacillus cereus, Fictibacillus sp., and Brevibacillus agri Strains Isolated from Amazonian Dark Earth.</title>
        <authorList>
            <person name="Pellegrinetti T.A."/>
            <person name="Cunha I.C.M."/>
            <person name="Chaves M.G."/>
            <person name="Freitas A.S."/>
            <person name="Silva A.V.R."/>
            <person name="Tsai S.M."/>
            <person name="Mendes L.W."/>
        </authorList>
    </citation>
    <scope>NUCLEOTIDE SEQUENCE</scope>
    <source>
        <strain evidence="4">CENA-BCM004</strain>
    </source>
</reference>
<dbReference type="Gene3D" id="1.10.10.60">
    <property type="entry name" value="Homeodomain-like"/>
    <property type="match status" value="1"/>
</dbReference>
<evidence type="ECO:0000313" key="5">
    <source>
        <dbReference type="Proteomes" id="UP001168694"/>
    </source>
</evidence>
<dbReference type="PROSITE" id="PS50977">
    <property type="entry name" value="HTH_TETR_2"/>
    <property type="match status" value="1"/>
</dbReference>
<evidence type="ECO:0000256" key="1">
    <source>
        <dbReference type="ARBA" id="ARBA00023125"/>
    </source>
</evidence>
<feature type="domain" description="HTH tetR-type" evidence="3">
    <location>
        <begin position="5"/>
        <end position="65"/>
    </location>
</feature>
<dbReference type="SUPFAM" id="SSF46689">
    <property type="entry name" value="Homeodomain-like"/>
    <property type="match status" value="1"/>
</dbReference>
<dbReference type="InterPro" id="IPR013570">
    <property type="entry name" value="Tscrpt_reg_YsiA_C"/>
</dbReference>
<proteinExistence type="predicted"/>
<keyword evidence="5" id="KW-1185">Reference proteome</keyword>
<dbReference type="RefSeq" id="WP_290398769.1">
    <property type="nucleotide sequence ID" value="NZ_JAUHLN010000001.1"/>
</dbReference>
<dbReference type="PANTHER" id="PTHR43479">
    <property type="entry name" value="ACREF/ENVCD OPERON REPRESSOR-RELATED"/>
    <property type="match status" value="1"/>
</dbReference>
<dbReference type="InterPro" id="IPR009057">
    <property type="entry name" value="Homeodomain-like_sf"/>
</dbReference>
<feature type="DNA-binding region" description="H-T-H motif" evidence="2">
    <location>
        <begin position="28"/>
        <end position="47"/>
    </location>
</feature>
<dbReference type="InterPro" id="IPR036271">
    <property type="entry name" value="Tet_transcr_reg_TetR-rel_C_sf"/>
</dbReference>
<evidence type="ECO:0000313" key="4">
    <source>
        <dbReference type="EMBL" id="MDN4072671.1"/>
    </source>
</evidence>
<gene>
    <name evidence="4" type="ORF">QYF49_06440</name>
</gene>
<dbReference type="InterPro" id="IPR001647">
    <property type="entry name" value="HTH_TetR"/>
</dbReference>
<name>A0ABT8E441_9BACL</name>
<dbReference type="Pfam" id="PF08359">
    <property type="entry name" value="TetR_C_4"/>
    <property type="match status" value="1"/>
</dbReference>
<dbReference type="Gene3D" id="1.10.357.10">
    <property type="entry name" value="Tetracycline Repressor, domain 2"/>
    <property type="match status" value="1"/>
</dbReference>
<evidence type="ECO:0000259" key="3">
    <source>
        <dbReference type="PROSITE" id="PS50977"/>
    </source>
</evidence>
<dbReference type="Pfam" id="PF00440">
    <property type="entry name" value="TetR_N"/>
    <property type="match status" value="1"/>
</dbReference>
<dbReference type="SUPFAM" id="SSF48498">
    <property type="entry name" value="Tetracyclin repressor-like, C-terminal domain"/>
    <property type="match status" value="1"/>
</dbReference>
<organism evidence="4 5">
    <name type="scientific">Fictibacillus terranigra</name>
    <dbReference type="NCBI Taxonomy" id="3058424"/>
    <lineage>
        <taxon>Bacteria</taxon>
        <taxon>Bacillati</taxon>
        <taxon>Bacillota</taxon>
        <taxon>Bacilli</taxon>
        <taxon>Bacillales</taxon>
        <taxon>Fictibacillaceae</taxon>
        <taxon>Fictibacillus</taxon>
    </lineage>
</organism>
<keyword evidence="1 2" id="KW-0238">DNA-binding</keyword>
<dbReference type="Proteomes" id="UP001168694">
    <property type="component" value="Unassembled WGS sequence"/>
</dbReference>
<evidence type="ECO:0000256" key="2">
    <source>
        <dbReference type="PROSITE-ProRule" id="PRU00335"/>
    </source>
</evidence>
<accession>A0ABT8E441</accession>
<sequence>MKRKGPKYDKIIDAAVNVIAVHGYHQSQVSKIAKQASVADGTIYLYFKNKEDLLVSVFNEKMGTFIERTGSELKSKKSATEKLLTLIEMHFRLLDADHQLSIVTQLELRQTNRALRAKIGEVLKRYLSLIDLILKEGMEENAFDRSMDTRLARQMIFGTIDETATNWVMNDHRYDLPSLAQPVHRMLVNGLSNTAGALPAQK</sequence>
<dbReference type="InterPro" id="IPR050624">
    <property type="entry name" value="HTH-type_Tx_Regulator"/>
</dbReference>
<dbReference type="PRINTS" id="PR00455">
    <property type="entry name" value="HTHTETR"/>
</dbReference>
<dbReference type="PANTHER" id="PTHR43479:SF11">
    <property type="entry name" value="ACREF_ENVCD OPERON REPRESSOR-RELATED"/>
    <property type="match status" value="1"/>
</dbReference>
<comment type="caution">
    <text evidence="4">The sequence shown here is derived from an EMBL/GenBank/DDBJ whole genome shotgun (WGS) entry which is preliminary data.</text>
</comment>
<dbReference type="EMBL" id="JAUHLN010000001">
    <property type="protein sequence ID" value="MDN4072671.1"/>
    <property type="molecule type" value="Genomic_DNA"/>
</dbReference>